<dbReference type="PANTHER" id="PTHR34322">
    <property type="entry name" value="TRANSPOSASE, Y1_TNP DOMAIN-CONTAINING"/>
    <property type="match status" value="1"/>
</dbReference>
<dbReference type="AlphaFoldDB" id="A0A0G0T783"/>
<dbReference type="GO" id="GO:0006313">
    <property type="term" value="P:DNA transposition"/>
    <property type="evidence" value="ECO:0007669"/>
    <property type="project" value="InterPro"/>
</dbReference>
<dbReference type="SUPFAM" id="SSF143422">
    <property type="entry name" value="Transposase IS200-like"/>
    <property type="match status" value="1"/>
</dbReference>
<sequence length="240" mass="28701">MVKDKKLLGLAWQFPRYIIAYMSIREANLVDGEYYHIYNRGNSKQKIFHDNEDYSRFVSLLYACNSTNSFRIFTLAKNESPYDFEGGKKIVSIGAYCLMPNHFHILITPTEEKGISKFMQKLGTAYSMYYNKKYKRTGGLFEGKFKSQHLSNDRYLKYLFSYIHLNPIKLIQKNWREVGIKNKKEALEYLQNYKYSSYFDYLGIKRIQNKILNAENFPEYFPNNKSFQKEIFEWLNYKTC</sequence>
<reference evidence="2 3" key="1">
    <citation type="journal article" date="2015" name="Nature">
        <title>rRNA introns, odd ribosomes, and small enigmatic genomes across a large radiation of phyla.</title>
        <authorList>
            <person name="Brown C.T."/>
            <person name="Hug L.A."/>
            <person name="Thomas B.C."/>
            <person name="Sharon I."/>
            <person name="Castelle C.J."/>
            <person name="Singh A."/>
            <person name="Wilkins M.J."/>
            <person name="Williams K.H."/>
            <person name="Banfield J.F."/>
        </authorList>
    </citation>
    <scope>NUCLEOTIDE SEQUENCE [LARGE SCALE GENOMIC DNA]</scope>
</reference>
<dbReference type="Proteomes" id="UP000034301">
    <property type="component" value="Unassembled WGS sequence"/>
</dbReference>
<dbReference type="Gene3D" id="3.30.70.1290">
    <property type="entry name" value="Transposase IS200-like"/>
    <property type="match status" value="1"/>
</dbReference>
<dbReference type="InterPro" id="IPR036515">
    <property type="entry name" value="Transposase_17_sf"/>
</dbReference>
<comment type="caution">
    <text evidence="2">The sequence shown here is derived from an EMBL/GenBank/DDBJ whole genome shotgun (WGS) entry which is preliminary data.</text>
</comment>
<dbReference type="GO" id="GO:0004803">
    <property type="term" value="F:transposase activity"/>
    <property type="evidence" value="ECO:0007669"/>
    <property type="project" value="InterPro"/>
</dbReference>
<dbReference type="GO" id="GO:0003677">
    <property type="term" value="F:DNA binding"/>
    <property type="evidence" value="ECO:0007669"/>
    <property type="project" value="InterPro"/>
</dbReference>
<organism evidence="2 3">
    <name type="scientific">Candidatus Nomurabacteria bacterium GW2011_GWF2_40_12</name>
    <dbReference type="NCBI Taxonomy" id="1618776"/>
    <lineage>
        <taxon>Bacteria</taxon>
        <taxon>Candidatus Nomuraibacteriota</taxon>
    </lineage>
</organism>
<dbReference type="EMBL" id="LBYC01000011">
    <property type="protein sequence ID" value="KKR42965.1"/>
    <property type="molecule type" value="Genomic_DNA"/>
</dbReference>
<name>A0A0G0T783_9BACT</name>
<accession>A0A0G0T783</accession>
<dbReference type="Pfam" id="PF01797">
    <property type="entry name" value="Y1_Tnp"/>
    <property type="match status" value="1"/>
</dbReference>
<dbReference type="PANTHER" id="PTHR34322:SF2">
    <property type="entry name" value="TRANSPOSASE IS200-LIKE DOMAIN-CONTAINING PROTEIN"/>
    <property type="match status" value="1"/>
</dbReference>
<feature type="domain" description="Transposase IS200-like" evidence="1">
    <location>
        <begin position="30"/>
        <end position="166"/>
    </location>
</feature>
<protein>
    <recommendedName>
        <fullName evidence="1">Transposase IS200-like domain-containing protein</fullName>
    </recommendedName>
</protein>
<dbReference type="SMART" id="SM01321">
    <property type="entry name" value="Y1_Tnp"/>
    <property type="match status" value="1"/>
</dbReference>
<proteinExistence type="predicted"/>
<evidence type="ECO:0000313" key="2">
    <source>
        <dbReference type="EMBL" id="KKR42965.1"/>
    </source>
</evidence>
<evidence type="ECO:0000259" key="1">
    <source>
        <dbReference type="SMART" id="SM01321"/>
    </source>
</evidence>
<gene>
    <name evidence="2" type="ORF">UT78_C0011G0006</name>
</gene>
<evidence type="ECO:0000313" key="3">
    <source>
        <dbReference type="Proteomes" id="UP000034301"/>
    </source>
</evidence>
<dbReference type="InterPro" id="IPR002686">
    <property type="entry name" value="Transposase_17"/>
</dbReference>